<name>A0ABU1A1V2_9FLAO</name>
<organism evidence="2 3">
    <name type="scientific">Mesonia profundi</name>
    <dbReference type="NCBI Taxonomy" id="3070998"/>
    <lineage>
        <taxon>Bacteria</taxon>
        <taxon>Pseudomonadati</taxon>
        <taxon>Bacteroidota</taxon>
        <taxon>Flavobacteriia</taxon>
        <taxon>Flavobacteriales</taxon>
        <taxon>Flavobacteriaceae</taxon>
        <taxon>Mesonia</taxon>
    </lineage>
</organism>
<dbReference type="SUPFAM" id="SSF51735">
    <property type="entry name" value="NAD(P)-binding Rossmann-fold domains"/>
    <property type="match status" value="1"/>
</dbReference>
<evidence type="ECO:0000313" key="2">
    <source>
        <dbReference type="EMBL" id="MDQ7917672.1"/>
    </source>
</evidence>
<reference evidence="2 3" key="1">
    <citation type="submission" date="2023-08" db="EMBL/GenBank/DDBJ databases">
        <title>Mesonia sp. MT50, isolated from deep-sea sediment of the Mariana Trench.</title>
        <authorList>
            <person name="Fu H."/>
        </authorList>
    </citation>
    <scope>NUCLEOTIDE SEQUENCE [LARGE SCALE GENOMIC DNA]</scope>
    <source>
        <strain evidence="2 3">MT50</strain>
    </source>
</reference>
<keyword evidence="3" id="KW-1185">Reference proteome</keyword>
<evidence type="ECO:0000259" key="1">
    <source>
        <dbReference type="Pfam" id="PF04321"/>
    </source>
</evidence>
<gene>
    <name evidence="2" type="ORF">RBU60_08800</name>
</gene>
<accession>A0ABU1A1V2</accession>
<dbReference type="Proteomes" id="UP001230915">
    <property type="component" value="Unassembled WGS sequence"/>
</dbReference>
<dbReference type="InterPro" id="IPR036291">
    <property type="entry name" value="NAD(P)-bd_dom_sf"/>
</dbReference>
<proteinExistence type="predicted"/>
<dbReference type="PANTHER" id="PTHR43242">
    <property type="entry name" value="NAD(P)-BINDING ROSSMANN-FOLD SUPERFAMILY PROTEIN"/>
    <property type="match status" value="1"/>
</dbReference>
<dbReference type="EMBL" id="JAVHUL010000020">
    <property type="protein sequence ID" value="MDQ7917672.1"/>
    <property type="molecule type" value="Genomic_DNA"/>
</dbReference>
<evidence type="ECO:0000313" key="3">
    <source>
        <dbReference type="Proteomes" id="UP001230915"/>
    </source>
</evidence>
<dbReference type="PANTHER" id="PTHR43242:SF1">
    <property type="entry name" value="NAD(P)-BINDING ROSSMANN-FOLD SUPERFAMILY PROTEIN"/>
    <property type="match status" value="1"/>
</dbReference>
<feature type="domain" description="RmlD-like substrate binding" evidence="1">
    <location>
        <begin position="2"/>
        <end position="224"/>
    </location>
</feature>
<dbReference type="Pfam" id="PF04321">
    <property type="entry name" value="RmlD_sub_bind"/>
    <property type="match status" value="1"/>
</dbReference>
<protein>
    <submittedName>
        <fullName evidence="2">Sugar nucleotide-binding protein</fullName>
    </submittedName>
</protein>
<comment type="caution">
    <text evidence="2">The sequence shown here is derived from an EMBL/GenBank/DDBJ whole genome shotgun (WGS) entry which is preliminary data.</text>
</comment>
<dbReference type="Gene3D" id="3.40.50.720">
    <property type="entry name" value="NAD(P)-binding Rossmann-like Domain"/>
    <property type="match status" value="1"/>
</dbReference>
<dbReference type="RefSeq" id="WP_308864502.1">
    <property type="nucleotide sequence ID" value="NZ_JAVHUL010000020.1"/>
</dbReference>
<dbReference type="InterPro" id="IPR029903">
    <property type="entry name" value="RmlD-like-bd"/>
</dbReference>
<dbReference type="Gene3D" id="3.90.25.10">
    <property type="entry name" value="UDP-galactose 4-epimerase, domain 1"/>
    <property type="match status" value="1"/>
</dbReference>
<sequence length="267" mass="30817">MLGGSGFLGQALYKELLPYFNVHATYKTPNSTWDNNHQFHWWDAETESVSFLLESLKPDLVICALRGNFNAQIYAHFEAIEYVMRTHTKIIFLSSSNVFDAFTNFPSYEYDKTLSMSVYGRFKIKIENALLRLPVENYVIARVPMIYGANSPRLEELKTFHKIEESIEVFPNVVMNATSVNRLTQQIHYIINHDLGGVFHLGSKDLIHHKDLVMEICKKMELKDIVLKNVYDSNDDRYIAVLPKNNLLPDNLQFTVEDVVEDSVSFP</sequence>